<dbReference type="AlphaFoldDB" id="A0A2W5TF37"/>
<feature type="domain" description="LTD" evidence="1">
    <location>
        <begin position="726"/>
        <end position="922"/>
    </location>
</feature>
<reference evidence="2 3" key="1">
    <citation type="submission" date="2017-08" db="EMBL/GenBank/DDBJ databases">
        <title>Infants hospitalized years apart are colonized by the same room-sourced microbial strains.</title>
        <authorList>
            <person name="Brooks B."/>
            <person name="Olm M.R."/>
            <person name="Firek B.A."/>
            <person name="Baker R."/>
            <person name="Thomas B.C."/>
            <person name="Morowitz M.J."/>
            <person name="Banfield J.F."/>
        </authorList>
    </citation>
    <scope>NUCLEOTIDE SEQUENCE [LARGE SCALE GENOMIC DNA]</scope>
    <source>
        <strain evidence="2">S2_003_000_R2_14</strain>
    </source>
</reference>
<proteinExistence type="predicted"/>
<dbReference type="EMBL" id="QFQP01000013">
    <property type="protein sequence ID" value="PZR11843.1"/>
    <property type="molecule type" value="Genomic_DNA"/>
</dbReference>
<evidence type="ECO:0000313" key="2">
    <source>
        <dbReference type="EMBL" id="PZR11843.1"/>
    </source>
</evidence>
<name>A0A2W5TF37_9BACT</name>
<protein>
    <recommendedName>
        <fullName evidence="1">LTD domain-containing protein</fullName>
    </recommendedName>
</protein>
<dbReference type="InterPro" id="IPR001322">
    <property type="entry name" value="Lamin_tail_dom"/>
</dbReference>
<dbReference type="SUPFAM" id="SSF74853">
    <property type="entry name" value="Lamin A/C globular tail domain"/>
    <property type="match status" value="1"/>
</dbReference>
<accession>A0A2W5TF37</accession>
<sequence length="1091" mass="113319">MQTRVAVVIAFLGFAACRVVDPPPPPDAPRITAFTTDKSRIASGESATLTFTTTGASKVSITDDRGGSVEIQGEAASGTATVAPRNSAFYVLRAVGEGGSDTAFVQIAVNEPLKDVFLLAVPSTVTAGQSAQLLWGAAGASAVTLTAGNGAPQTLTGTTGVVAVTPARSTEYVLSAQGAPGTPALTALARIAVTPVISSFNFDAVNGVKANETINFTWTTAGATSLVLTERTFGTIATITDEATLANGAHDFTVPVKLPNGFDLSDGLALHFTLTAFAESNSASRIISTSVGNRPAFELLTTPEAASVGTQFTIAWRTVNATRLAVLVGGQPVFETLPNQLARVANGSVKLAAPNAQTEYTIVASNGTGLEARQTRTVRAVSLPTIDTFTLTGTVNAGGDPATARWTTTNANRVVLRVANGSAVAEVTNPSQVASGMATVRPLQSMTVLLEAYNTAGDVTRKSATVQVSTPSVSISPDPVLRGDMATLTWNLSGLGVTEVVGLATPTIESVGGSAGFVDISTAGGVQQLVFADPNDGAEKLPAIPGFEFRLLNEAKADLWVSVNGFISYSNPGALNLNTNLADGGVAPDLIAPFWDDLQLGTNSEVVFAVQSRANTNEKFLVVQWNRVQVASDPTSELTFQAHLYETGQVSFHYRTLNGAVNSATTAVKESSKRVALQYAFNGSPTLAADLELNFFNAGLPDGMQTFVAGPAERIAFYGRTGQNVLPASALVRSFGAGDVSVTEAMPMPDVSTGSSGQWVELRNNARVTVDFGGLALETLATGDAGFIIPPGTNVDAGGYLVIGQSVDMQANGGARVDVLEPGLVLGVPDSVKVTLSGTTLGQLAWDAGVQSTSIQPAADVLVASGQPAPSCMRRITYGNGTFGSPGAANESCADYSVSSIASAFALAPAGSTILASIGSDDDYGNVTLPVPFTYFGVPTTNLGLSTNGFVTLTSAPLTTSNRFNETLPTTSEPNGTLAIFWDDLVRDTGLNAMWRAGDRTIVTWQNYRMIGTSSTTTRINVQVHLIDDGAIEFHYGDITTTETSQSTIDRVFGKEATVWIERQDGLLAIPYAINQTNGVVPNSGIRFTPR</sequence>
<dbReference type="Proteomes" id="UP000249061">
    <property type="component" value="Unassembled WGS sequence"/>
</dbReference>
<comment type="caution">
    <text evidence="2">The sequence shown here is derived from an EMBL/GenBank/DDBJ whole genome shotgun (WGS) entry which is preliminary data.</text>
</comment>
<dbReference type="PROSITE" id="PS51841">
    <property type="entry name" value="LTD"/>
    <property type="match status" value="1"/>
</dbReference>
<gene>
    <name evidence="2" type="ORF">DI536_16030</name>
</gene>
<dbReference type="InterPro" id="IPR036415">
    <property type="entry name" value="Lamin_tail_dom_sf"/>
</dbReference>
<dbReference type="PROSITE" id="PS51257">
    <property type="entry name" value="PROKAR_LIPOPROTEIN"/>
    <property type="match status" value="1"/>
</dbReference>
<organism evidence="2 3">
    <name type="scientific">Archangium gephyra</name>
    <dbReference type="NCBI Taxonomy" id="48"/>
    <lineage>
        <taxon>Bacteria</taxon>
        <taxon>Pseudomonadati</taxon>
        <taxon>Myxococcota</taxon>
        <taxon>Myxococcia</taxon>
        <taxon>Myxococcales</taxon>
        <taxon>Cystobacterineae</taxon>
        <taxon>Archangiaceae</taxon>
        <taxon>Archangium</taxon>
    </lineage>
</organism>
<evidence type="ECO:0000313" key="3">
    <source>
        <dbReference type="Proteomes" id="UP000249061"/>
    </source>
</evidence>
<evidence type="ECO:0000259" key="1">
    <source>
        <dbReference type="PROSITE" id="PS51841"/>
    </source>
</evidence>